<gene>
    <name evidence="2" type="ORF">F2Q68_00008685</name>
    <name evidence="1" type="ORF">F2Q70_00015753</name>
</gene>
<dbReference type="EMBL" id="QGKW02000717">
    <property type="protein sequence ID" value="KAF2599077.1"/>
    <property type="molecule type" value="Genomic_DNA"/>
</dbReference>
<dbReference type="EMBL" id="QGKY02001250">
    <property type="protein sequence ID" value="KAF2564496.1"/>
    <property type="molecule type" value="Genomic_DNA"/>
</dbReference>
<dbReference type="AlphaFoldDB" id="A0A3N6TZ88"/>
<comment type="caution">
    <text evidence="1">The sequence shown here is derived from an EMBL/GenBank/DDBJ whole genome shotgun (WGS) entry which is preliminary data.</text>
</comment>
<organism evidence="1">
    <name type="scientific">Brassica cretica</name>
    <name type="common">Mustard</name>
    <dbReference type="NCBI Taxonomy" id="69181"/>
    <lineage>
        <taxon>Eukaryota</taxon>
        <taxon>Viridiplantae</taxon>
        <taxon>Streptophyta</taxon>
        <taxon>Embryophyta</taxon>
        <taxon>Tracheophyta</taxon>
        <taxon>Spermatophyta</taxon>
        <taxon>Magnoliopsida</taxon>
        <taxon>eudicotyledons</taxon>
        <taxon>Gunneridae</taxon>
        <taxon>Pentapetalae</taxon>
        <taxon>rosids</taxon>
        <taxon>malvids</taxon>
        <taxon>Brassicales</taxon>
        <taxon>Brassicaceae</taxon>
        <taxon>Brassiceae</taxon>
        <taxon>Brassica</taxon>
    </lineage>
</organism>
<evidence type="ECO:0000313" key="1">
    <source>
        <dbReference type="EMBL" id="KAF2564496.1"/>
    </source>
</evidence>
<dbReference type="Proteomes" id="UP000712281">
    <property type="component" value="Unassembled WGS sequence"/>
</dbReference>
<name>A0A3N6TZ88_BRACR</name>
<reference evidence="1" key="1">
    <citation type="submission" date="2019-12" db="EMBL/GenBank/DDBJ databases">
        <title>Genome sequencing and annotation of Brassica cretica.</title>
        <authorList>
            <person name="Studholme D.J."/>
            <person name="Sarris P.F."/>
        </authorList>
    </citation>
    <scope>NUCLEOTIDE SEQUENCE</scope>
    <source>
        <strain evidence="2">PFS-001/15</strain>
        <strain evidence="1">PFS-102/07</strain>
        <tissue evidence="1">Leaf</tissue>
    </source>
</reference>
<evidence type="ECO:0000313" key="2">
    <source>
        <dbReference type="EMBL" id="KAF2599077.1"/>
    </source>
</evidence>
<proteinExistence type="predicted"/>
<accession>A0A3N6TZ88</accession>
<protein>
    <submittedName>
        <fullName evidence="1">Uncharacterized protein</fullName>
    </submittedName>
</protein>
<sequence length="91" mass="10181">MIDVRGPAFVNCSPHLDYVDGLGLWQASAVHPSLIGHVAPILRMDLVQDLRPRFAPLHLFTCLDSVDGVDPRSKLCSQSPYMWIVDKLDPR</sequence>